<comment type="caution">
    <text evidence="2">The sequence shown here is derived from an EMBL/GenBank/DDBJ whole genome shotgun (WGS) entry which is preliminary data.</text>
</comment>
<feature type="transmembrane region" description="Helical" evidence="1">
    <location>
        <begin position="130"/>
        <end position="153"/>
    </location>
</feature>
<name>A0A6M0R9S9_9CLOT</name>
<dbReference type="Gene3D" id="1.10.1760.20">
    <property type="match status" value="1"/>
</dbReference>
<evidence type="ECO:0000256" key="1">
    <source>
        <dbReference type="SAM" id="Phobius"/>
    </source>
</evidence>
<dbReference type="RefSeq" id="WP_050607946.1">
    <property type="nucleotide sequence ID" value="NZ_CABKUB010000006.1"/>
</dbReference>
<gene>
    <name evidence="2" type="ORF">FDF74_07125</name>
</gene>
<dbReference type="AlphaFoldDB" id="A0A6M0R9S9"/>
<accession>A0A6M0R9S9</accession>
<keyword evidence="1" id="KW-0812">Transmembrane</keyword>
<keyword evidence="3" id="KW-1185">Reference proteome</keyword>
<feature type="transmembrane region" description="Helical" evidence="1">
    <location>
        <begin position="6"/>
        <end position="24"/>
    </location>
</feature>
<proteinExistence type="predicted"/>
<protein>
    <submittedName>
        <fullName evidence="2">ECF transporter S component</fullName>
    </submittedName>
</protein>
<feature type="transmembrane region" description="Helical" evidence="1">
    <location>
        <begin position="36"/>
        <end position="58"/>
    </location>
</feature>
<dbReference type="Pfam" id="PF12822">
    <property type="entry name" value="ECF_trnsprt"/>
    <property type="match status" value="1"/>
</dbReference>
<feature type="transmembrane region" description="Helical" evidence="1">
    <location>
        <begin position="70"/>
        <end position="89"/>
    </location>
</feature>
<evidence type="ECO:0000313" key="3">
    <source>
        <dbReference type="Proteomes" id="UP000473885"/>
    </source>
</evidence>
<sequence length="161" mass="17153">MKTKKIVIIALFIALSFIGANIKIMGTIAFDSMPAFLGALIFGPVVGAVIGAIAHFLTALTSGFPLSLPVHIIIMVDMAITMSLFSLVYNKFKNKNAKLAVILSIIVGTIINGPISVLCVMPIVGKGVLSVLPILTLAAIVNIVLALIVYKFIPKEFKKIF</sequence>
<dbReference type="GO" id="GO:0022857">
    <property type="term" value="F:transmembrane transporter activity"/>
    <property type="evidence" value="ECO:0007669"/>
    <property type="project" value="InterPro"/>
</dbReference>
<dbReference type="EMBL" id="SXDP01000004">
    <property type="protein sequence ID" value="NEZ46983.1"/>
    <property type="molecule type" value="Genomic_DNA"/>
</dbReference>
<keyword evidence="1" id="KW-0472">Membrane</keyword>
<dbReference type="InterPro" id="IPR024529">
    <property type="entry name" value="ECF_trnsprt_substrate-spec"/>
</dbReference>
<keyword evidence="1" id="KW-1133">Transmembrane helix</keyword>
<organism evidence="2 3">
    <name type="scientific">Clostridium niameyense</name>
    <dbReference type="NCBI Taxonomy" id="1622073"/>
    <lineage>
        <taxon>Bacteria</taxon>
        <taxon>Bacillati</taxon>
        <taxon>Bacillota</taxon>
        <taxon>Clostridia</taxon>
        <taxon>Eubacteriales</taxon>
        <taxon>Clostridiaceae</taxon>
        <taxon>Clostridium</taxon>
    </lineage>
</organism>
<dbReference type="Proteomes" id="UP000473885">
    <property type="component" value="Unassembled WGS sequence"/>
</dbReference>
<dbReference type="OrthoDB" id="5431035at2"/>
<evidence type="ECO:0000313" key="2">
    <source>
        <dbReference type="EMBL" id="NEZ46983.1"/>
    </source>
</evidence>
<reference evidence="2 3" key="1">
    <citation type="submission" date="2019-04" db="EMBL/GenBank/DDBJ databases">
        <title>Genome sequencing of Clostridium botulinum Groups I-IV and Clostridium butyricum.</title>
        <authorList>
            <person name="Brunt J."/>
            <person name="Van Vliet A.H.M."/>
            <person name="Stringer S.C."/>
            <person name="Carter A.T."/>
            <person name="Peck M.W."/>
        </authorList>
    </citation>
    <scope>NUCLEOTIDE SEQUENCE [LARGE SCALE GENOMIC DNA]</scope>
    <source>
        <strain evidence="2 3">IFR 18/094</strain>
    </source>
</reference>
<feature type="transmembrane region" description="Helical" evidence="1">
    <location>
        <begin position="101"/>
        <end position="124"/>
    </location>
</feature>